<evidence type="ECO:0000256" key="3">
    <source>
        <dbReference type="SAM" id="SignalP"/>
    </source>
</evidence>
<accession>A0AAJ6QQ13</accession>
<dbReference type="AlphaFoldDB" id="A0AAJ6QQ13"/>
<dbReference type="RefSeq" id="XP_003740053.1">
    <property type="nucleotide sequence ID" value="XM_003740005.1"/>
</dbReference>
<dbReference type="GO" id="GO:0062129">
    <property type="term" value="C:chitin-based extracellular matrix"/>
    <property type="evidence" value="ECO:0007669"/>
    <property type="project" value="TreeGrafter"/>
</dbReference>
<dbReference type="Pfam" id="PF00379">
    <property type="entry name" value="Chitin_bind_4"/>
    <property type="match status" value="1"/>
</dbReference>
<evidence type="ECO:0000313" key="5">
    <source>
        <dbReference type="RefSeq" id="XP_003740053.1"/>
    </source>
</evidence>
<dbReference type="InterPro" id="IPR000618">
    <property type="entry name" value="Insect_cuticle"/>
</dbReference>
<sequence length="191" mass="19993">MKTLVFSSLVVSAVFVRCQASFGHSTSFRKQDDHGNYAFAYDIKNGHGAANGRKESGGPHGVVGSYYIGDIDGRHRTVHYVADKAGFRAQIKTNEPGTKTSYAAAAAYHSANGPTAPSGSHHGFHGLHGAAHFAAPIYAKPPPYGHGLVGHAHGPHLYGIGHYGGHYGAAPVAHFAAVDHFVGPHGGPFYG</sequence>
<organism evidence="4 5">
    <name type="scientific">Galendromus occidentalis</name>
    <name type="common">western predatory mite</name>
    <dbReference type="NCBI Taxonomy" id="34638"/>
    <lineage>
        <taxon>Eukaryota</taxon>
        <taxon>Metazoa</taxon>
        <taxon>Ecdysozoa</taxon>
        <taxon>Arthropoda</taxon>
        <taxon>Chelicerata</taxon>
        <taxon>Arachnida</taxon>
        <taxon>Acari</taxon>
        <taxon>Parasitiformes</taxon>
        <taxon>Mesostigmata</taxon>
        <taxon>Gamasina</taxon>
        <taxon>Phytoseioidea</taxon>
        <taxon>Phytoseiidae</taxon>
        <taxon>Typhlodrominae</taxon>
        <taxon>Galendromus</taxon>
    </lineage>
</organism>
<dbReference type="InterPro" id="IPR031311">
    <property type="entry name" value="CHIT_BIND_RR_consensus"/>
</dbReference>
<dbReference type="KEGG" id="goe:100906340"/>
<dbReference type="PROSITE" id="PS51155">
    <property type="entry name" value="CHIT_BIND_RR_2"/>
    <property type="match status" value="1"/>
</dbReference>
<proteinExistence type="predicted"/>
<evidence type="ECO:0000256" key="2">
    <source>
        <dbReference type="PROSITE-ProRule" id="PRU00497"/>
    </source>
</evidence>
<keyword evidence="1 2" id="KW-0193">Cuticle</keyword>
<dbReference type="Proteomes" id="UP000694867">
    <property type="component" value="Unplaced"/>
</dbReference>
<feature type="signal peptide" evidence="3">
    <location>
        <begin position="1"/>
        <end position="20"/>
    </location>
</feature>
<gene>
    <name evidence="5" type="primary">LOC100906340</name>
</gene>
<keyword evidence="4" id="KW-1185">Reference proteome</keyword>
<evidence type="ECO:0000313" key="4">
    <source>
        <dbReference type="Proteomes" id="UP000694867"/>
    </source>
</evidence>
<dbReference type="PANTHER" id="PTHR10380">
    <property type="entry name" value="CUTICLE PROTEIN"/>
    <property type="match status" value="1"/>
</dbReference>
<dbReference type="PANTHER" id="PTHR10380:SF173">
    <property type="entry name" value="CUTICULAR PROTEIN 47EF, ISOFORM C-RELATED"/>
    <property type="match status" value="1"/>
</dbReference>
<dbReference type="GeneID" id="100906340"/>
<dbReference type="PROSITE" id="PS00233">
    <property type="entry name" value="CHIT_BIND_RR_1"/>
    <property type="match status" value="1"/>
</dbReference>
<keyword evidence="3" id="KW-0732">Signal</keyword>
<reference evidence="5" key="1">
    <citation type="submission" date="2025-08" db="UniProtKB">
        <authorList>
            <consortium name="RefSeq"/>
        </authorList>
    </citation>
    <scope>IDENTIFICATION</scope>
</reference>
<evidence type="ECO:0000256" key="1">
    <source>
        <dbReference type="ARBA" id="ARBA00022460"/>
    </source>
</evidence>
<feature type="chain" id="PRO_5042483358" evidence="3">
    <location>
        <begin position="21"/>
        <end position="191"/>
    </location>
</feature>
<protein>
    <submittedName>
        <fullName evidence="5">Adult-specific rigid cuticular protein 15.7-like</fullName>
    </submittedName>
</protein>
<name>A0AAJ6QQ13_9ACAR</name>
<dbReference type="PRINTS" id="PR00947">
    <property type="entry name" value="CUTICLE"/>
</dbReference>
<dbReference type="InterPro" id="IPR050468">
    <property type="entry name" value="Cuticle_Struct_Prot"/>
</dbReference>
<dbReference type="GO" id="GO:0008010">
    <property type="term" value="F:structural constituent of chitin-based larval cuticle"/>
    <property type="evidence" value="ECO:0007669"/>
    <property type="project" value="TreeGrafter"/>
</dbReference>